<name>A0A4Z2JDT4_9TELE</name>
<dbReference type="Proteomes" id="UP000314294">
    <property type="component" value="Unassembled WGS sequence"/>
</dbReference>
<accession>A0A4Z2JDT4</accession>
<dbReference type="AlphaFoldDB" id="A0A4Z2JDT4"/>
<proteinExistence type="predicted"/>
<dbReference type="EMBL" id="SRLO01000006">
    <property type="protein sequence ID" value="TNN88181.1"/>
    <property type="molecule type" value="Genomic_DNA"/>
</dbReference>
<reference evidence="2 3" key="1">
    <citation type="submission" date="2019-03" db="EMBL/GenBank/DDBJ databases">
        <title>First draft genome of Liparis tanakae, snailfish: a comprehensive survey of snailfish specific genes.</title>
        <authorList>
            <person name="Kim W."/>
            <person name="Song I."/>
            <person name="Jeong J.-H."/>
            <person name="Kim D."/>
            <person name="Kim S."/>
            <person name="Ryu S."/>
            <person name="Song J.Y."/>
            <person name="Lee S.K."/>
        </authorList>
    </citation>
    <scope>NUCLEOTIDE SEQUENCE [LARGE SCALE GENOMIC DNA]</scope>
    <source>
        <tissue evidence="2">Muscle</tissue>
    </source>
</reference>
<evidence type="ECO:0000256" key="1">
    <source>
        <dbReference type="SAM" id="MobiDB-lite"/>
    </source>
</evidence>
<protein>
    <submittedName>
        <fullName evidence="2">Uncharacterized protein</fullName>
    </submittedName>
</protein>
<sequence length="86" mass="9663">MSCQPAARTPKPLSHRLEQGSRAVKHTPADNPKQLQMRLKSLLRGKQTCVWAIRHSIGGFHITACPLPLDIEEEVLGLENQNKQQE</sequence>
<keyword evidence="3" id="KW-1185">Reference proteome</keyword>
<evidence type="ECO:0000313" key="2">
    <source>
        <dbReference type="EMBL" id="TNN88181.1"/>
    </source>
</evidence>
<gene>
    <name evidence="2" type="ORF">EYF80_001397</name>
</gene>
<organism evidence="2 3">
    <name type="scientific">Liparis tanakae</name>
    <name type="common">Tanaka's snailfish</name>
    <dbReference type="NCBI Taxonomy" id="230148"/>
    <lineage>
        <taxon>Eukaryota</taxon>
        <taxon>Metazoa</taxon>
        <taxon>Chordata</taxon>
        <taxon>Craniata</taxon>
        <taxon>Vertebrata</taxon>
        <taxon>Euteleostomi</taxon>
        <taxon>Actinopterygii</taxon>
        <taxon>Neopterygii</taxon>
        <taxon>Teleostei</taxon>
        <taxon>Neoteleostei</taxon>
        <taxon>Acanthomorphata</taxon>
        <taxon>Eupercaria</taxon>
        <taxon>Perciformes</taxon>
        <taxon>Cottioidei</taxon>
        <taxon>Cottales</taxon>
        <taxon>Liparidae</taxon>
        <taxon>Liparis</taxon>
    </lineage>
</organism>
<comment type="caution">
    <text evidence="2">The sequence shown here is derived from an EMBL/GenBank/DDBJ whole genome shotgun (WGS) entry which is preliminary data.</text>
</comment>
<evidence type="ECO:0000313" key="3">
    <source>
        <dbReference type="Proteomes" id="UP000314294"/>
    </source>
</evidence>
<feature type="region of interest" description="Disordered" evidence="1">
    <location>
        <begin position="1"/>
        <end position="33"/>
    </location>
</feature>